<evidence type="ECO:0000256" key="2">
    <source>
        <dbReference type="ARBA" id="ARBA00022692"/>
    </source>
</evidence>
<keyword evidence="9" id="KW-1185">Reference proteome</keyword>
<feature type="domain" description="Endoplasmic reticulum vesicle transporter C-terminal" evidence="6">
    <location>
        <begin position="179"/>
        <end position="396"/>
    </location>
</feature>
<dbReference type="InterPro" id="IPR045888">
    <property type="entry name" value="Erv"/>
</dbReference>
<keyword evidence="2 5" id="KW-0812">Transmembrane</keyword>
<evidence type="ECO:0000256" key="3">
    <source>
        <dbReference type="ARBA" id="ARBA00022989"/>
    </source>
</evidence>
<dbReference type="InterPro" id="IPR039542">
    <property type="entry name" value="Erv_N"/>
</dbReference>
<gene>
    <name evidence="8" type="ORF">HID58_035032</name>
</gene>
<dbReference type="InterPro" id="IPR012936">
    <property type="entry name" value="Erv_C"/>
</dbReference>
<name>A0ABQ8C3T7_BRANA</name>
<evidence type="ECO:0000313" key="9">
    <source>
        <dbReference type="Proteomes" id="UP000824890"/>
    </source>
</evidence>
<dbReference type="Pfam" id="PF07970">
    <property type="entry name" value="COPIIcoated_ERV"/>
    <property type="match status" value="1"/>
</dbReference>
<feature type="transmembrane region" description="Helical" evidence="5">
    <location>
        <begin position="21"/>
        <end position="40"/>
    </location>
</feature>
<evidence type="ECO:0000259" key="6">
    <source>
        <dbReference type="Pfam" id="PF07970"/>
    </source>
</evidence>
<dbReference type="Proteomes" id="UP000824890">
    <property type="component" value="Unassembled WGS sequence"/>
</dbReference>
<dbReference type="EMBL" id="JAGKQM010000009">
    <property type="protein sequence ID" value="KAH0911711.1"/>
    <property type="molecule type" value="Genomic_DNA"/>
</dbReference>
<feature type="transmembrane region" description="Helical" evidence="5">
    <location>
        <begin position="374"/>
        <end position="400"/>
    </location>
</feature>
<evidence type="ECO:0000256" key="4">
    <source>
        <dbReference type="ARBA" id="ARBA00023136"/>
    </source>
</evidence>
<keyword evidence="3 5" id="KW-1133">Transmembrane helix</keyword>
<keyword evidence="4 5" id="KW-0472">Membrane</keyword>
<comment type="subcellular location">
    <subcellularLocation>
        <location evidence="1">Membrane</location>
    </subcellularLocation>
</comment>
<reference evidence="8 9" key="1">
    <citation type="submission" date="2021-05" db="EMBL/GenBank/DDBJ databases">
        <title>Genome Assembly of Synthetic Allotetraploid Brassica napus Reveals Homoeologous Exchanges between Subgenomes.</title>
        <authorList>
            <person name="Davis J.T."/>
        </authorList>
    </citation>
    <scope>NUCLEOTIDE SEQUENCE [LARGE SCALE GENOMIC DNA]</scope>
    <source>
        <strain evidence="9">cv. Da-Ae</strain>
        <tissue evidence="8">Seedling</tissue>
    </source>
</reference>
<evidence type="ECO:0000256" key="5">
    <source>
        <dbReference type="SAM" id="Phobius"/>
    </source>
</evidence>
<proteinExistence type="predicted"/>
<organism evidence="8 9">
    <name type="scientific">Brassica napus</name>
    <name type="common">Rape</name>
    <dbReference type="NCBI Taxonomy" id="3708"/>
    <lineage>
        <taxon>Eukaryota</taxon>
        <taxon>Viridiplantae</taxon>
        <taxon>Streptophyta</taxon>
        <taxon>Embryophyta</taxon>
        <taxon>Tracheophyta</taxon>
        <taxon>Spermatophyta</taxon>
        <taxon>Magnoliopsida</taxon>
        <taxon>eudicotyledons</taxon>
        <taxon>Gunneridae</taxon>
        <taxon>Pentapetalae</taxon>
        <taxon>rosids</taxon>
        <taxon>malvids</taxon>
        <taxon>Brassicales</taxon>
        <taxon>Brassicaceae</taxon>
        <taxon>Brassiceae</taxon>
        <taxon>Brassica</taxon>
    </lineage>
</organism>
<comment type="caution">
    <text evidence="8">The sequence shown here is derived from an EMBL/GenBank/DDBJ whole genome shotgun (WGS) entry which is preliminary data.</text>
</comment>
<sequence length="416" mass="47405">MNRLRNLDAYPKINEDFYKRTLSGGVITLVSSVVMLILFFSELRKLLSATPSVPALCFFSSEKFKKFDLSGIEARKFWLYMHPVTESHLRVDTTRGEKLRINFDVTFPALQCSIISIDTMDISGERHLDVRHDIFKRRLDSHGNVIEAKQGGIGHTKIEKPLQKHGGRLEDNEKYCGSCFGAEETDDACCNSCEEVREAYRKKGWGLSDPESIDQCQREGYVQKVKDEEGEGCNVHGFVEVNKVAGNFHFVPGQSFHQSGFQFHDMIMFQQGNYNISHKVNRLAFGDFFPGVVNPLDGVQWNQDKQNGVYQYFIKVVPTIYTDVHGKTIQSNQFSVTEHFQNAEAGRMQSPPGVFFYYDLSPIKVIFEEQHVEFLHFLTNVCAIVGGIFTVSGIVDSFIYHGQRAIKKKMEIGKFN</sequence>
<dbReference type="PANTHER" id="PTHR10984:SF66">
    <property type="entry name" value="GENOME ASSEMBLY, CHROMOSOME: A09"/>
    <property type="match status" value="1"/>
</dbReference>
<feature type="domain" description="Endoplasmic reticulum vesicle transporter N-terminal" evidence="7">
    <location>
        <begin position="4"/>
        <end position="49"/>
    </location>
</feature>
<accession>A0ABQ8C3T7</accession>
<evidence type="ECO:0000313" key="8">
    <source>
        <dbReference type="EMBL" id="KAH0911711.1"/>
    </source>
</evidence>
<evidence type="ECO:0000256" key="1">
    <source>
        <dbReference type="ARBA" id="ARBA00004370"/>
    </source>
</evidence>
<protein>
    <submittedName>
        <fullName evidence="8">Uncharacterized protein</fullName>
    </submittedName>
</protein>
<dbReference type="PANTHER" id="PTHR10984">
    <property type="entry name" value="ENDOPLASMIC RETICULUM-GOLGI INTERMEDIATE COMPARTMENT PROTEIN"/>
    <property type="match status" value="1"/>
</dbReference>
<evidence type="ECO:0000259" key="7">
    <source>
        <dbReference type="Pfam" id="PF13850"/>
    </source>
</evidence>
<dbReference type="Pfam" id="PF13850">
    <property type="entry name" value="ERGIC_N"/>
    <property type="match status" value="2"/>
</dbReference>
<feature type="domain" description="Endoplasmic reticulum vesicle transporter N-terminal" evidence="7">
    <location>
        <begin position="77"/>
        <end position="127"/>
    </location>
</feature>